<dbReference type="InterPro" id="IPR008995">
    <property type="entry name" value="Mo/tungstate-bd_C_term_dom"/>
</dbReference>
<evidence type="ECO:0000259" key="5">
    <source>
        <dbReference type="PROSITE" id="PS50893"/>
    </source>
</evidence>
<dbReference type="SUPFAM" id="SSF52540">
    <property type="entry name" value="P-loop containing nucleoside triphosphate hydrolases"/>
    <property type="match status" value="1"/>
</dbReference>
<evidence type="ECO:0000313" key="6">
    <source>
        <dbReference type="EMBL" id="MDX6804837.1"/>
    </source>
</evidence>
<dbReference type="InterPro" id="IPR013611">
    <property type="entry name" value="Transp-assoc_OB_typ2"/>
</dbReference>
<evidence type="ECO:0000313" key="7">
    <source>
        <dbReference type="Proteomes" id="UP001274321"/>
    </source>
</evidence>
<dbReference type="RefSeq" id="WP_319842952.1">
    <property type="nucleotide sequence ID" value="NZ_JAXAFJ010000001.1"/>
</dbReference>
<keyword evidence="4 6" id="KW-0067">ATP-binding</keyword>
<dbReference type="PANTHER" id="PTHR42781">
    <property type="entry name" value="SPERMIDINE/PUTRESCINE IMPORT ATP-BINDING PROTEIN POTA"/>
    <property type="match status" value="1"/>
</dbReference>
<dbReference type="InterPro" id="IPR003439">
    <property type="entry name" value="ABC_transporter-like_ATP-bd"/>
</dbReference>
<dbReference type="GO" id="GO:0005524">
    <property type="term" value="F:ATP binding"/>
    <property type="evidence" value="ECO:0007669"/>
    <property type="project" value="UniProtKB-KW"/>
</dbReference>
<dbReference type="Gene3D" id="3.40.50.300">
    <property type="entry name" value="P-loop containing nucleotide triphosphate hydrolases"/>
    <property type="match status" value="1"/>
</dbReference>
<proteinExistence type="inferred from homology"/>
<dbReference type="Gene3D" id="2.40.50.100">
    <property type="match status" value="1"/>
</dbReference>
<dbReference type="Pfam" id="PF08402">
    <property type="entry name" value="TOBE_2"/>
    <property type="match status" value="1"/>
</dbReference>
<accession>A0ABU4RJ37</accession>
<dbReference type="InterPro" id="IPR017871">
    <property type="entry name" value="ABC_transporter-like_CS"/>
</dbReference>
<dbReference type="PROSITE" id="PS00211">
    <property type="entry name" value="ABC_TRANSPORTER_1"/>
    <property type="match status" value="1"/>
</dbReference>
<dbReference type="EMBL" id="JAXAFJ010000001">
    <property type="protein sequence ID" value="MDX6804837.1"/>
    <property type="molecule type" value="Genomic_DNA"/>
</dbReference>
<dbReference type="Pfam" id="PF00005">
    <property type="entry name" value="ABC_tran"/>
    <property type="match status" value="1"/>
</dbReference>
<keyword evidence="2" id="KW-0813">Transport</keyword>
<evidence type="ECO:0000256" key="1">
    <source>
        <dbReference type="ARBA" id="ARBA00005417"/>
    </source>
</evidence>
<dbReference type="InterPro" id="IPR050093">
    <property type="entry name" value="ABC_SmlMolc_Importer"/>
</dbReference>
<keyword evidence="3" id="KW-0547">Nucleotide-binding</keyword>
<keyword evidence="7" id="KW-1185">Reference proteome</keyword>
<comment type="similarity">
    <text evidence="1">Belongs to the ABC transporter superfamily.</text>
</comment>
<dbReference type="SMART" id="SM00382">
    <property type="entry name" value="AAA"/>
    <property type="match status" value="1"/>
</dbReference>
<evidence type="ECO:0000256" key="3">
    <source>
        <dbReference type="ARBA" id="ARBA00022741"/>
    </source>
</evidence>
<gene>
    <name evidence="6" type="ORF">SCD90_02060</name>
</gene>
<feature type="domain" description="ABC transporter" evidence="5">
    <location>
        <begin position="18"/>
        <end position="250"/>
    </location>
</feature>
<protein>
    <submittedName>
        <fullName evidence="6">ABC transporter ATP-binding protein</fullName>
    </submittedName>
</protein>
<comment type="caution">
    <text evidence="6">The sequence shown here is derived from an EMBL/GenBank/DDBJ whole genome shotgun (WGS) entry which is preliminary data.</text>
</comment>
<dbReference type="InterPro" id="IPR003593">
    <property type="entry name" value="AAA+_ATPase"/>
</dbReference>
<dbReference type="SUPFAM" id="SSF50331">
    <property type="entry name" value="MOP-like"/>
    <property type="match status" value="1"/>
</dbReference>
<dbReference type="Proteomes" id="UP001274321">
    <property type="component" value="Unassembled WGS sequence"/>
</dbReference>
<dbReference type="PANTHER" id="PTHR42781:SF4">
    <property type="entry name" value="SPERMIDINE_PUTRESCINE IMPORT ATP-BINDING PROTEIN POTA"/>
    <property type="match status" value="1"/>
</dbReference>
<evidence type="ECO:0000256" key="4">
    <source>
        <dbReference type="ARBA" id="ARBA00022840"/>
    </source>
</evidence>
<sequence length="366" mass="39881">MTAAVRLPAPAQEAASVLALESIDKTYEGADKPALDRVSFQVAPGEFFSLLGPSGSGKTTILRMIAGFETPDRGRVLMDGHSVNHVPPNRRDVRTVFQSYALFPHLTVRDNVQYSLKVGGTPRAERDRLSADALAMVDMSPYADRLPHQLSGGQRQRIALARAIVCRPRILLLDEPLGALDLRLRQQMQHTLVALQKELGIAFVYVTHDQSEALSMSNRVAIMRNGRIAQLGTPQDLYFAPASEFVAGFVGRSNLIPLQFVKTGGIAIADVLGVPAPELTDSREGAARMALRFEAVRLETLSEQTAPGPTGVIEDVLFLGTNFEVNVRCGDLNIIASVPATKDQHFAVGQKVRVVLDLSHARIFRD</sequence>
<dbReference type="InterPro" id="IPR027417">
    <property type="entry name" value="P-loop_NTPase"/>
</dbReference>
<name>A0ABU4RJ37_9HYPH</name>
<reference evidence="6 7" key="1">
    <citation type="submission" date="2023-11" db="EMBL/GenBank/DDBJ databases">
        <authorList>
            <person name="Bao R."/>
        </authorList>
    </citation>
    <scope>NUCLEOTIDE SEQUENCE [LARGE SCALE GENOMIC DNA]</scope>
    <source>
        <strain evidence="6 7">PJ23</strain>
    </source>
</reference>
<organism evidence="6 7">
    <name type="scientific">Terrihabitans rhizophilus</name>
    <dbReference type="NCBI Taxonomy" id="3092662"/>
    <lineage>
        <taxon>Bacteria</taxon>
        <taxon>Pseudomonadati</taxon>
        <taxon>Pseudomonadota</taxon>
        <taxon>Alphaproteobacteria</taxon>
        <taxon>Hyphomicrobiales</taxon>
        <taxon>Terrihabitans</taxon>
    </lineage>
</organism>
<dbReference type="PROSITE" id="PS50893">
    <property type="entry name" value="ABC_TRANSPORTER_2"/>
    <property type="match status" value="1"/>
</dbReference>
<evidence type="ECO:0000256" key="2">
    <source>
        <dbReference type="ARBA" id="ARBA00022448"/>
    </source>
</evidence>